<dbReference type="AlphaFoldDB" id="A0A514BQN5"/>
<protein>
    <submittedName>
        <fullName evidence="2">Uncharacterized protein</fullName>
    </submittedName>
</protein>
<dbReference type="Proteomes" id="UP000317199">
    <property type="component" value="Chromosome"/>
</dbReference>
<dbReference type="RefSeq" id="WP_141622671.1">
    <property type="nucleotide sequence ID" value="NZ_CP041242.1"/>
</dbReference>
<gene>
    <name evidence="2" type="ORF">FKV23_03860</name>
</gene>
<evidence type="ECO:0000313" key="3">
    <source>
        <dbReference type="Proteomes" id="UP000317199"/>
    </source>
</evidence>
<evidence type="ECO:0000256" key="1">
    <source>
        <dbReference type="SAM" id="Phobius"/>
    </source>
</evidence>
<name>A0A514BQN5_9GAMM</name>
<keyword evidence="1" id="KW-1133">Transmembrane helix</keyword>
<feature type="transmembrane region" description="Helical" evidence="1">
    <location>
        <begin position="56"/>
        <end position="79"/>
    </location>
</feature>
<feature type="transmembrane region" description="Helical" evidence="1">
    <location>
        <begin position="99"/>
        <end position="119"/>
    </location>
</feature>
<keyword evidence="1" id="KW-0812">Transmembrane</keyword>
<feature type="transmembrane region" description="Helical" evidence="1">
    <location>
        <begin position="12"/>
        <end position="36"/>
    </location>
</feature>
<evidence type="ECO:0000313" key="2">
    <source>
        <dbReference type="EMBL" id="QDH69329.1"/>
    </source>
</evidence>
<keyword evidence="3" id="KW-1185">Reference proteome</keyword>
<organism evidence="2 3">
    <name type="scientific">Marilutibacter alkalisoli</name>
    <dbReference type="NCBI Taxonomy" id="2591633"/>
    <lineage>
        <taxon>Bacteria</taxon>
        <taxon>Pseudomonadati</taxon>
        <taxon>Pseudomonadota</taxon>
        <taxon>Gammaproteobacteria</taxon>
        <taxon>Lysobacterales</taxon>
        <taxon>Lysobacteraceae</taxon>
        <taxon>Marilutibacter</taxon>
    </lineage>
</organism>
<dbReference type="EMBL" id="CP041242">
    <property type="protein sequence ID" value="QDH69329.1"/>
    <property type="molecule type" value="Genomic_DNA"/>
</dbReference>
<proteinExistence type="predicted"/>
<sequence length="120" mass="12946">MQVPDRIHGNTLSEMASAIWTLLTGSLCALWGFSRFANTKITLSYPDGSIIRQQDIFAVASSVLPALAMVIVTCILMFFVSRCAKLLPDPQQAALMRRLGLSGVALSLLGLMPASFVAFL</sequence>
<dbReference type="KEGG" id="lyj:FKV23_03860"/>
<accession>A0A514BQN5</accession>
<reference evidence="2 3" key="1">
    <citation type="submission" date="2019-06" db="EMBL/GenBank/DDBJ databases">
        <title>Lysobacter alkalisoli sp. nov. isolated from saline-alkali soil.</title>
        <authorList>
            <person name="Sun J.-Q."/>
            <person name="Xu L."/>
        </authorList>
    </citation>
    <scope>NUCLEOTIDE SEQUENCE [LARGE SCALE GENOMIC DNA]</scope>
    <source>
        <strain evidence="2 3">SJ-36</strain>
    </source>
</reference>
<keyword evidence="1" id="KW-0472">Membrane</keyword>